<name>A0A3M9XTG9_9HYPH</name>
<accession>A0A3M9XTG9</accession>
<keyword evidence="2" id="KW-1185">Reference proteome</keyword>
<gene>
    <name evidence="1" type="ORF">D1O30_18630</name>
</gene>
<evidence type="ECO:0000313" key="2">
    <source>
        <dbReference type="Proteomes" id="UP000268623"/>
    </source>
</evidence>
<dbReference type="EMBL" id="QWDD01000001">
    <property type="protein sequence ID" value="RNJ51311.1"/>
    <property type="molecule type" value="Genomic_DNA"/>
</dbReference>
<proteinExistence type="predicted"/>
<evidence type="ECO:0000313" key="1">
    <source>
        <dbReference type="EMBL" id="RNJ51311.1"/>
    </source>
</evidence>
<organism evidence="1 2">
    <name type="scientific">Methylocystis hirsuta</name>
    <dbReference type="NCBI Taxonomy" id="369798"/>
    <lineage>
        <taxon>Bacteria</taxon>
        <taxon>Pseudomonadati</taxon>
        <taxon>Pseudomonadota</taxon>
        <taxon>Alphaproteobacteria</taxon>
        <taxon>Hyphomicrobiales</taxon>
        <taxon>Methylocystaceae</taxon>
        <taxon>Methylocystis</taxon>
    </lineage>
</organism>
<comment type="caution">
    <text evidence="1">The sequence shown here is derived from an EMBL/GenBank/DDBJ whole genome shotgun (WGS) entry which is preliminary data.</text>
</comment>
<reference evidence="1 2" key="1">
    <citation type="submission" date="2018-08" db="EMBL/GenBank/DDBJ databases">
        <title>Genome sequence of Methylocystis hirsuta CSC1, a methanotroph able to accumulate PHAs.</title>
        <authorList>
            <person name="Bordel S."/>
            <person name="Rodriguez E."/>
            <person name="Gancedo J."/>
            <person name="Munoz R."/>
        </authorList>
    </citation>
    <scope>NUCLEOTIDE SEQUENCE [LARGE SCALE GENOMIC DNA]</scope>
    <source>
        <strain evidence="1 2">CSC1</strain>
    </source>
</reference>
<dbReference type="Proteomes" id="UP000268623">
    <property type="component" value="Unassembled WGS sequence"/>
</dbReference>
<dbReference type="AlphaFoldDB" id="A0A3M9XTG9"/>
<sequence length="88" mass="9422">MGRPPELTRRLREEALAALTEDAATQADLECSWTSPKTCSRIGSSLIHLPTSFTCPRHSLAHVIHLPMSQMGSAIMAKGAAGFFDIGA</sequence>
<protein>
    <submittedName>
        <fullName evidence="1">Uncharacterized protein</fullName>
    </submittedName>
</protein>